<feature type="region of interest" description="Disordered" evidence="3">
    <location>
        <begin position="26"/>
        <end position="48"/>
    </location>
</feature>
<proteinExistence type="predicted"/>
<dbReference type="NCBIfam" id="TIGR03438">
    <property type="entry name" value="egtD_ergothio"/>
    <property type="match status" value="1"/>
</dbReference>
<dbReference type="SUPFAM" id="SSF53335">
    <property type="entry name" value="S-adenosyl-L-methionine-dependent methyltransferases"/>
    <property type="match status" value="1"/>
</dbReference>
<dbReference type="GO" id="GO:0032259">
    <property type="term" value="P:methylation"/>
    <property type="evidence" value="ECO:0007669"/>
    <property type="project" value="UniProtKB-KW"/>
</dbReference>
<protein>
    <submittedName>
        <fullName evidence="5">Methyltransferase</fullName>
    </submittedName>
</protein>
<dbReference type="Pfam" id="PF10017">
    <property type="entry name" value="Methyltransf_33"/>
    <property type="match status" value="1"/>
</dbReference>
<feature type="domain" description="Histidine-specific methyltransferase SAM-dependent" evidence="4">
    <location>
        <begin position="46"/>
        <end position="358"/>
    </location>
</feature>
<keyword evidence="6" id="KW-1185">Reference proteome</keyword>
<dbReference type="GO" id="GO:0008168">
    <property type="term" value="F:methyltransferase activity"/>
    <property type="evidence" value="ECO:0007669"/>
    <property type="project" value="UniProtKB-KW"/>
</dbReference>
<sequence length="360" mass="40518">MAVHGNTNGDGVRAGGVERRAEGKGLGVDSLSLSPSPQALSPSPLAEEVRTGLAKTPKRLSSRFFYDAEGSRIFQEIMHAPEYYLTRSEYEILDTHKSDLARLFAAGGYEVDLIELGAGDGLKTKLLLEHLWENQVAFRYVPVDISEDALEGLVGTLRQQWPSMTVRPQHSDYFTALERLSGETRPHRAPTRRVVLFLGSNIGNFTTSETIHFYRSISSRLLPGDLVLTGVDLQKHPAVIHAAYNDRQGLTRAFNLNLLRRINRELDANFDLSAFDHYETYDPESGEARSYLVSQKAQQVQIRALSITVPFAYGEVIHTEISRKFTRTQLEQLANETGFSLTNWFTDCKEYFADVIFQKQ</sequence>
<dbReference type="PIRSF" id="PIRSF018005">
    <property type="entry name" value="UCP018005"/>
    <property type="match status" value="1"/>
</dbReference>
<evidence type="ECO:0000256" key="1">
    <source>
        <dbReference type="ARBA" id="ARBA00022603"/>
    </source>
</evidence>
<dbReference type="EMBL" id="CAIT01000004">
    <property type="protein sequence ID" value="CCH51427.1"/>
    <property type="molecule type" value="Genomic_DNA"/>
</dbReference>
<dbReference type="InterPro" id="IPR017804">
    <property type="entry name" value="MeTrfase_EgtD-like"/>
</dbReference>
<organism evidence="5 6">
    <name type="scientific">Fibrisoma limi BUZ 3</name>
    <dbReference type="NCBI Taxonomy" id="1185876"/>
    <lineage>
        <taxon>Bacteria</taxon>
        <taxon>Pseudomonadati</taxon>
        <taxon>Bacteroidota</taxon>
        <taxon>Cytophagia</taxon>
        <taxon>Cytophagales</taxon>
        <taxon>Spirosomataceae</taxon>
        <taxon>Fibrisoma</taxon>
    </lineage>
</organism>
<dbReference type="PANTHER" id="PTHR43397:SF1">
    <property type="entry name" value="ERGOTHIONEINE BIOSYNTHESIS PROTEIN 1"/>
    <property type="match status" value="1"/>
</dbReference>
<evidence type="ECO:0000256" key="2">
    <source>
        <dbReference type="ARBA" id="ARBA00022679"/>
    </source>
</evidence>
<dbReference type="OrthoDB" id="5289726at2"/>
<dbReference type="InterPro" id="IPR029063">
    <property type="entry name" value="SAM-dependent_MTases_sf"/>
</dbReference>
<dbReference type="eggNOG" id="COG4301">
    <property type="taxonomic scope" value="Bacteria"/>
</dbReference>
<dbReference type="STRING" id="1185876.BN8_00350"/>
<dbReference type="InterPro" id="IPR019257">
    <property type="entry name" value="MeTrfase_dom"/>
</dbReference>
<dbReference type="InterPro" id="IPR035094">
    <property type="entry name" value="EgtD"/>
</dbReference>
<feature type="compositionally biased region" description="Low complexity" evidence="3">
    <location>
        <begin position="30"/>
        <end position="46"/>
    </location>
</feature>
<accession>I2GC03</accession>
<evidence type="ECO:0000256" key="3">
    <source>
        <dbReference type="SAM" id="MobiDB-lite"/>
    </source>
</evidence>
<name>I2GC03_9BACT</name>
<comment type="caution">
    <text evidence="5">The sequence shown here is derived from an EMBL/GenBank/DDBJ whole genome shotgun (WGS) entry which is preliminary data.</text>
</comment>
<reference evidence="5 6" key="1">
    <citation type="journal article" date="2012" name="J. Bacteriol.">
        <title>Genome Sequence of the Filamentous Bacterium Fibrisoma limi BUZ 3T.</title>
        <authorList>
            <person name="Filippini M."/>
            <person name="Qi W."/>
            <person name="Jaenicke S."/>
            <person name="Goesmann A."/>
            <person name="Smits T.H."/>
            <person name="Bagheri H.C."/>
        </authorList>
    </citation>
    <scope>NUCLEOTIDE SEQUENCE [LARGE SCALE GENOMIC DNA]</scope>
    <source>
        <strain evidence="6">BUZ 3T</strain>
    </source>
</reference>
<dbReference type="RefSeq" id="WP_009280015.1">
    <property type="nucleotide sequence ID" value="NZ_CAIT01000004.1"/>
</dbReference>
<dbReference type="Gene3D" id="3.40.50.150">
    <property type="entry name" value="Vaccinia Virus protein VP39"/>
    <property type="match status" value="1"/>
</dbReference>
<gene>
    <name evidence="5" type="ORF">BN8_00350</name>
</gene>
<evidence type="ECO:0000313" key="6">
    <source>
        <dbReference type="Proteomes" id="UP000009309"/>
    </source>
</evidence>
<dbReference type="InterPro" id="IPR051128">
    <property type="entry name" value="EgtD_Methyltrsf_superfamily"/>
</dbReference>
<dbReference type="PANTHER" id="PTHR43397">
    <property type="entry name" value="ERGOTHIONEINE BIOSYNTHESIS PROTEIN 1"/>
    <property type="match status" value="1"/>
</dbReference>
<keyword evidence="2 5" id="KW-0808">Transferase</keyword>
<dbReference type="AlphaFoldDB" id="I2GC03"/>
<evidence type="ECO:0000259" key="4">
    <source>
        <dbReference type="Pfam" id="PF10017"/>
    </source>
</evidence>
<keyword evidence="1 5" id="KW-0489">Methyltransferase</keyword>
<dbReference type="Proteomes" id="UP000009309">
    <property type="component" value="Unassembled WGS sequence"/>
</dbReference>
<evidence type="ECO:0000313" key="5">
    <source>
        <dbReference type="EMBL" id="CCH51427.1"/>
    </source>
</evidence>